<dbReference type="Proteomes" id="UP000244496">
    <property type="component" value="Chromosome"/>
</dbReference>
<sequence length="90" mass="10062">MAELRRYLCEALGVTDAACHIVLIGVKSPAGQTPANVELVLLRRQDRTSEVMTAFCSRLRDLMTGWLGCQTAIRCTLMETELYFVARQPT</sequence>
<dbReference type="KEGG" id="geh:HYN69_01450"/>
<reference evidence="1 2" key="1">
    <citation type="submission" date="2018-04" db="EMBL/GenBank/DDBJ databases">
        <title>Genome sequencing of Gemmobacter.</title>
        <authorList>
            <person name="Yi H."/>
            <person name="Baek M.-G."/>
        </authorList>
    </citation>
    <scope>NUCLEOTIDE SEQUENCE [LARGE SCALE GENOMIC DNA]</scope>
    <source>
        <strain evidence="1 2">HYN0069</strain>
    </source>
</reference>
<gene>
    <name evidence="1" type="ORF">HYN69_01450</name>
</gene>
<protein>
    <submittedName>
        <fullName evidence="1">Uncharacterized protein</fullName>
    </submittedName>
</protein>
<proteinExistence type="predicted"/>
<dbReference type="AlphaFoldDB" id="A0A2S0UHQ7"/>
<dbReference type="EMBL" id="CP028918">
    <property type="protein sequence ID" value="AWB47346.1"/>
    <property type="molecule type" value="Genomic_DNA"/>
</dbReference>
<name>A0A2S0UHQ7_9RHOB</name>
<evidence type="ECO:0000313" key="1">
    <source>
        <dbReference type="EMBL" id="AWB47346.1"/>
    </source>
</evidence>
<accession>A0A2S0UHQ7</accession>
<organism evidence="1 2">
    <name type="scientific">Paragemmobacter aquarius</name>
    <dbReference type="NCBI Taxonomy" id="2169400"/>
    <lineage>
        <taxon>Bacteria</taxon>
        <taxon>Pseudomonadati</taxon>
        <taxon>Pseudomonadota</taxon>
        <taxon>Alphaproteobacteria</taxon>
        <taxon>Rhodobacterales</taxon>
        <taxon>Paracoccaceae</taxon>
        <taxon>Paragemmobacter</taxon>
    </lineage>
</organism>
<keyword evidence="2" id="KW-1185">Reference proteome</keyword>
<evidence type="ECO:0000313" key="2">
    <source>
        <dbReference type="Proteomes" id="UP000244496"/>
    </source>
</evidence>